<evidence type="ECO:0000256" key="1">
    <source>
        <dbReference type="SAM" id="MobiDB-lite"/>
    </source>
</evidence>
<keyword evidence="3" id="KW-0418">Kinase</keyword>
<dbReference type="Proteomes" id="UP000823046">
    <property type="component" value="Unassembled WGS sequence"/>
</dbReference>
<feature type="compositionally biased region" description="Low complexity" evidence="1">
    <location>
        <begin position="849"/>
        <end position="858"/>
    </location>
</feature>
<dbReference type="PANTHER" id="PTHR24347">
    <property type="entry name" value="SERINE/THREONINE-PROTEIN KINASE"/>
    <property type="match status" value="1"/>
</dbReference>
<protein>
    <submittedName>
        <fullName evidence="3">Calcium signaling protein kinase RAD53</fullName>
    </submittedName>
</protein>
<feature type="domain" description="Protein kinase" evidence="2">
    <location>
        <begin position="33"/>
        <end position="316"/>
    </location>
</feature>
<dbReference type="InterPro" id="IPR011009">
    <property type="entry name" value="Kinase-like_dom_sf"/>
</dbReference>
<comment type="caution">
    <text evidence="3">The sequence shown here is derived from an EMBL/GenBank/DDBJ whole genome shotgun (WGS) entry which is preliminary data.</text>
</comment>
<dbReference type="SUPFAM" id="SSF56112">
    <property type="entry name" value="Protein kinase-like (PK-like)"/>
    <property type="match status" value="1"/>
</dbReference>
<evidence type="ECO:0000313" key="4">
    <source>
        <dbReference type="Proteomes" id="UP000823046"/>
    </source>
</evidence>
<dbReference type="Gene3D" id="1.10.510.10">
    <property type="entry name" value="Transferase(Phosphotransferase) domain 1"/>
    <property type="match status" value="1"/>
</dbReference>
<proteinExistence type="predicted"/>
<keyword evidence="3" id="KW-0808">Transferase</keyword>
<name>A0ABQ7J8X9_9APIC</name>
<feature type="region of interest" description="Disordered" evidence="1">
    <location>
        <begin position="392"/>
        <end position="432"/>
    </location>
</feature>
<accession>A0ABQ7J8X9</accession>
<dbReference type="GO" id="GO:0016301">
    <property type="term" value="F:kinase activity"/>
    <property type="evidence" value="ECO:0007669"/>
    <property type="project" value="UniProtKB-KW"/>
</dbReference>
<reference evidence="3 4" key="1">
    <citation type="journal article" date="2020" name="bioRxiv">
        <title>Metabolic contributions of an alphaproteobacterial endosymbiont in the apicomplexan Cardiosporidium cionae.</title>
        <authorList>
            <person name="Hunter E.S."/>
            <person name="Paight C.J."/>
            <person name="Lane C.E."/>
        </authorList>
    </citation>
    <scope>NUCLEOTIDE SEQUENCE [LARGE SCALE GENOMIC DNA]</scope>
    <source>
        <strain evidence="3">ESH_2018</strain>
    </source>
</reference>
<feature type="compositionally biased region" description="Basic and acidic residues" evidence="1">
    <location>
        <begin position="859"/>
        <end position="870"/>
    </location>
</feature>
<evidence type="ECO:0000259" key="2">
    <source>
        <dbReference type="PROSITE" id="PS50011"/>
    </source>
</evidence>
<dbReference type="PROSITE" id="PS00108">
    <property type="entry name" value="PROTEIN_KINASE_ST"/>
    <property type="match status" value="1"/>
</dbReference>
<evidence type="ECO:0000313" key="3">
    <source>
        <dbReference type="EMBL" id="KAF8820437.1"/>
    </source>
</evidence>
<dbReference type="PROSITE" id="PS50011">
    <property type="entry name" value="PROTEIN_KINASE_DOM"/>
    <property type="match status" value="1"/>
</dbReference>
<sequence>MPSKQNLPSVDPRFRLGITTGRRFCSQFTGAVYELTESIGIGATAVVFRCIQSNSESLPYEDPQANSDSMPKVFAAKVVDLKALRLRPNVSKERKKLLQEVEILKNLRHSHIVNLVDFAETTNEFFFVMEYVKDGDLFNRIATTNGLKESQACYIMHQLVSGVKYMHGENVIHRDLKPENILICCEGDGEYFQVKIADFGLAKLVRRGFSAACTFVGTPQYWAPEVIHASRTNSTYNESADLWSLGVILYVMLGGVYPFDDKLGNINALICNGQYNFHTSRFRHVSSEAKALIRKLLTVDVQSRYSITQLQVDPWMLSFLNPEDKARFRMEGIVFPKYMSSSSSRSVMPLLPPIDSSLESYDVISVVNEFEKDELESDDEMESTSGNMFMFSPASHQPVETNRGMKKASSPRSTHAKYANPSSPLQNDVAPPMTSRPVHGVAKAYYAPTQEALDKKLHPNASHVSNAYHETTRHHHLPPRRFSPDEHPNEPPAIRFYASSHFSAISESPTAQPSPKAFPIVQNVDTGQLGTGIPGVHSFQFSNLLSFQLNVAMRMHLAAFAFRDDARLRSIVGDRLGECFEAQKLTLCVSSRFEQTCVSILSIIPDLTIAITENLPDLSLSILNDILVWISPMMTDVTKMRRQYNTLVNGLNKLITVIEGIKKHVESKVNSFISSTPEEQLLHCGSTHKHMLKLADAMYHSDGTAQSNEIDQNSGDTMRQENVERQLKIAMNEYATTEAHGEDKTYVTSVKVHTNRPNSAFIEMAHLRNRLLKQLESFGNPKLSHPSDASEDKDSSRSLTEFPIELLDSLFLNSGMNTDMLTSKEVPNPSSLADVIHMSEVADNILKDSPSQMQSSSSRETRSSERKLETLDSTGKSI</sequence>
<organism evidence="3 4">
    <name type="scientific">Cardiosporidium cionae</name>
    <dbReference type="NCBI Taxonomy" id="476202"/>
    <lineage>
        <taxon>Eukaryota</taxon>
        <taxon>Sar</taxon>
        <taxon>Alveolata</taxon>
        <taxon>Apicomplexa</taxon>
        <taxon>Aconoidasida</taxon>
        <taxon>Nephromycida</taxon>
        <taxon>Cardiosporidium</taxon>
    </lineage>
</organism>
<dbReference type="InterPro" id="IPR000719">
    <property type="entry name" value="Prot_kinase_dom"/>
</dbReference>
<feature type="region of interest" description="Disordered" evidence="1">
    <location>
        <begin position="843"/>
        <end position="878"/>
    </location>
</feature>
<dbReference type="SMART" id="SM00220">
    <property type="entry name" value="S_TKc"/>
    <property type="match status" value="1"/>
</dbReference>
<keyword evidence="4" id="KW-1185">Reference proteome</keyword>
<dbReference type="CDD" id="cd05117">
    <property type="entry name" value="STKc_CAMK"/>
    <property type="match status" value="1"/>
</dbReference>
<feature type="region of interest" description="Disordered" evidence="1">
    <location>
        <begin position="778"/>
        <end position="797"/>
    </location>
</feature>
<dbReference type="Pfam" id="PF00069">
    <property type="entry name" value="Pkinase"/>
    <property type="match status" value="1"/>
</dbReference>
<dbReference type="InterPro" id="IPR008271">
    <property type="entry name" value="Ser/Thr_kinase_AS"/>
</dbReference>
<dbReference type="EMBL" id="JADAQX010000387">
    <property type="protein sequence ID" value="KAF8820437.1"/>
    <property type="molecule type" value="Genomic_DNA"/>
</dbReference>
<gene>
    <name evidence="3" type="ORF">IE077_004485</name>
</gene>